<dbReference type="InterPro" id="IPR030378">
    <property type="entry name" value="G_CP_dom"/>
</dbReference>
<evidence type="ECO:0000256" key="2">
    <source>
        <dbReference type="ARBA" id="ARBA00004604"/>
    </source>
</evidence>
<dbReference type="Pfam" id="PF01926">
    <property type="entry name" value="MMR_HSR1"/>
    <property type="match status" value="1"/>
</dbReference>
<dbReference type="Pfam" id="PF08153">
    <property type="entry name" value="NGP1NT"/>
    <property type="match status" value="1"/>
</dbReference>
<dbReference type="InterPro" id="IPR050755">
    <property type="entry name" value="TRAFAC_YlqF/YawG_RiboMat"/>
</dbReference>
<sequence length="470" mass="52893">MAKSSHKNTKAPLPSKKFASGENFYTDKTKLARKKLLKGGKPIRNKKGDIIRDAPFAKKIADSPVVRIEPNRKWFGNTRTMSVENIEKFRQEMENRTADPYQVLLRQNKLPMSLLQDVKRSTSSNLLQVESFSATFSKSGSRKRPKIIASSLEELVAKAEEEAKVSEEQNQTPRGADEEIDENDLAGGTDVLDEPIFKKGQSKRIWNELYKVIDSSDVLIHVLDARDPLGTLCASVETFLNAEAKHKHLIYLLNKCDLVPPAVTKNWISYLSKKRPTLAYKASLKNPYGKGSLISLLRQFSKLHPERKQISVGFIGFPNTGKSSVINSLKSKRVCTVAPIPGQTKVWQYVSLMKRIYLIDCPGIVPHSIHDSPTELVLKGAIRVENIATPEDHVDDILKRVRFEHLRKVYPSIVEGATCLEFISQVAKSRGKLLKGGEPDVSTAAKMILNDWIRGELPYFCNPPDYNERE</sequence>
<name>A0A098VM38_9MICR</name>
<comment type="caution">
    <text evidence="10">The sequence shown here is derived from an EMBL/GenBank/DDBJ whole genome shotgun (WGS) entry which is preliminary data.</text>
</comment>
<protein>
    <recommendedName>
        <fullName evidence="3 7">Nucleolar GTP-binding protein 2</fullName>
    </recommendedName>
</protein>
<accession>A0A098VM38</accession>
<dbReference type="RefSeq" id="XP_013236446.1">
    <property type="nucleotide sequence ID" value="XM_013380992.1"/>
</dbReference>
<dbReference type="PANTHER" id="PTHR11089:SF9">
    <property type="entry name" value="NUCLEOLAR GTP-BINDING PROTEIN 2"/>
    <property type="match status" value="1"/>
</dbReference>
<dbReference type="GO" id="GO:0005730">
    <property type="term" value="C:nucleolus"/>
    <property type="evidence" value="ECO:0007669"/>
    <property type="project" value="UniProtKB-SubCell"/>
</dbReference>
<dbReference type="CDD" id="cd01858">
    <property type="entry name" value="NGP_1"/>
    <property type="match status" value="1"/>
</dbReference>
<dbReference type="FunFam" id="3.40.50.300:FF:000559">
    <property type="entry name" value="Nuclear/nucleolar GTPase 2"/>
    <property type="match status" value="1"/>
</dbReference>
<dbReference type="Gene3D" id="1.10.1580.10">
    <property type="match status" value="1"/>
</dbReference>
<keyword evidence="11" id="KW-1185">Reference proteome</keyword>
<dbReference type="PROSITE" id="PS51721">
    <property type="entry name" value="G_CP"/>
    <property type="match status" value="1"/>
</dbReference>
<dbReference type="OrthoDB" id="444945at2759"/>
<organism evidence="10 11">
    <name type="scientific">Mitosporidium daphniae</name>
    <dbReference type="NCBI Taxonomy" id="1485682"/>
    <lineage>
        <taxon>Eukaryota</taxon>
        <taxon>Fungi</taxon>
        <taxon>Fungi incertae sedis</taxon>
        <taxon>Microsporidia</taxon>
        <taxon>Mitosporidium</taxon>
    </lineage>
</organism>
<dbReference type="GO" id="GO:0005525">
    <property type="term" value="F:GTP binding"/>
    <property type="evidence" value="ECO:0007669"/>
    <property type="project" value="UniProtKB-KW"/>
</dbReference>
<dbReference type="AlphaFoldDB" id="A0A098VM38"/>
<dbReference type="InterPro" id="IPR024929">
    <property type="entry name" value="GNL2_CP_dom"/>
</dbReference>
<dbReference type="PANTHER" id="PTHR11089">
    <property type="entry name" value="GTP-BINDING PROTEIN-RELATED"/>
    <property type="match status" value="1"/>
</dbReference>
<dbReference type="Proteomes" id="UP000029725">
    <property type="component" value="Unassembled WGS sequence"/>
</dbReference>
<evidence type="ECO:0000313" key="11">
    <source>
        <dbReference type="Proteomes" id="UP000029725"/>
    </source>
</evidence>
<feature type="region of interest" description="Disordered" evidence="8">
    <location>
        <begin position="159"/>
        <end position="182"/>
    </location>
</feature>
<feature type="domain" description="CP-type G" evidence="9">
    <location>
        <begin position="206"/>
        <end position="367"/>
    </location>
</feature>
<evidence type="ECO:0000259" key="9">
    <source>
        <dbReference type="PROSITE" id="PS51721"/>
    </source>
</evidence>
<comment type="function">
    <text evidence="1 7">GTPase that associates with pre-60S ribosomal subunits in the nucleolus and is required for their nuclear export and maturation.</text>
</comment>
<dbReference type="HOGENOM" id="CLU_011106_4_2_1"/>
<keyword evidence="6 7" id="KW-0539">Nucleus</keyword>
<evidence type="ECO:0000256" key="1">
    <source>
        <dbReference type="ARBA" id="ARBA00003892"/>
    </source>
</evidence>
<dbReference type="Gene3D" id="3.40.50.300">
    <property type="entry name" value="P-loop containing nucleotide triphosphate hydrolases"/>
    <property type="match status" value="1"/>
</dbReference>
<evidence type="ECO:0000256" key="5">
    <source>
        <dbReference type="ARBA" id="ARBA00023134"/>
    </source>
</evidence>
<dbReference type="SUPFAM" id="SSF52540">
    <property type="entry name" value="P-loop containing nucleoside triphosphate hydrolases"/>
    <property type="match status" value="1"/>
</dbReference>
<comment type="similarity">
    <text evidence="7">Belongs to the TRAFAC class YlqF/YawG GTPase family. NOG2 subfamily.</text>
</comment>
<proteinExistence type="inferred from homology"/>
<evidence type="ECO:0000256" key="7">
    <source>
        <dbReference type="RuleBase" id="RU364023"/>
    </source>
</evidence>
<comment type="subcellular location">
    <subcellularLocation>
        <location evidence="2 7">Nucleus</location>
        <location evidence="2 7">Nucleolus</location>
    </subcellularLocation>
</comment>
<dbReference type="InterPro" id="IPR023179">
    <property type="entry name" value="GTP-bd_ortho_bundle_sf"/>
</dbReference>
<dbReference type="GeneID" id="25261103"/>
<dbReference type="EMBL" id="JMKJ01000606">
    <property type="protein sequence ID" value="KGG50010.1"/>
    <property type="molecule type" value="Genomic_DNA"/>
</dbReference>
<dbReference type="InterPro" id="IPR027417">
    <property type="entry name" value="P-loop_NTPase"/>
</dbReference>
<dbReference type="InterPro" id="IPR012971">
    <property type="entry name" value="NOG2_N_dom"/>
</dbReference>
<evidence type="ECO:0000256" key="8">
    <source>
        <dbReference type="SAM" id="MobiDB-lite"/>
    </source>
</evidence>
<keyword evidence="4 7" id="KW-0547">Nucleotide-binding</keyword>
<evidence type="ECO:0000313" key="10">
    <source>
        <dbReference type="EMBL" id="KGG50010.1"/>
    </source>
</evidence>
<dbReference type="InterPro" id="IPR006073">
    <property type="entry name" value="GTP-bd"/>
</dbReference>
<gene>
    <name evidence="10" type="ORF">DI09_94p40</name>
</gene>
<keyword evidence="5 7" id="KW-0342">GTP-binding</keyword>
<evidence type="ECO:0000256" key="3">
    <source>
        <dbReference type="ARBA" id="ARBA00022127"/>
    </source>
</evidence>
<feature type="region of interest" description="Disordered" evidence="8">
    <location>
        <begin position="1"/>
        <end position="20"/>
    </location>
</feature>
<dbReference type="VEuPathDB" id="MicrosporidiaDB:DI09_94p40"/>
<reference evidence="10 11" key="1">
    <citation type="submission" date="2014-04" db="EMBL/GenBank/DDBJ databases">
        <title>A new species of microsporidia sheds light on the evolution of extreme parasitism.</title>
        <authorList>
            <person name="Haag K.L."/>
            <person name="James T.Y."/>
            <person name="Larsson R."/>
            <person name="Schaer T.M."/>
            <person name="Refardt D."/>
            <person name="Pombert J.-F."/>
            <person name="Ebert D."/>
        </authorList>
    </citation>
    <scope>NUCLEOTIDE SEQUENCE [LARGE SCALE GENOMIC DNA]</scope>
    <source>
        <strain evidence="10 11">UGP3</strain>
        <tissue evidence="10">Spores</tissue>
    </source>
</reference>
<evidence type="ECO:0000256" key="6">
    <source>
        <dbReference type="ARBA" id="ARBA00023242"/>
    </source>
</evidence>
<dbReference type="PRINTS" id="PR00326">
    <property type="entry name" value="GTP1OBG"/>
</dbReference>
<evidence type="ECO:0000256" key="4">
    <source>
        <dbReference type="ARBA" id="ARBA00022741"/>
    </source>
</evidence>